<feature type="region of interest" description="Disordered" evidence="1">
    <location>
        <begin position="1"/>
        <end position="21"/>
    </location>
</feature>
<organism evidence="2 3">
    <name type="scientific">Kingdonia uniflora</name>
    <dbReference type="NCBI Taxonomy" id="39325"/>
    <lineage>
        <taxon>Eukaryota</taxon>
        <taxon>Viridiplantae</taxon>
        <taxon>Streptophyta</taxon>
        <taxon>Embryophyta</taxon>
        <taxon>Tracheophyta</taxon>
        <taxon>Spermatophyta</taxon>
        <taxon>Magnoliopsida</taxon>
        <taxon>Ranunculales</taxon>
        <taxon>Circaeasteraceae</taxon>
        <taxon>Kingdonia</taxon>
    </lineage>
</organism>
<evidence type="ECO:0000313" key="3">
    <source>
        <dbReference type="Proteomes" id="UP000541444"/>
    </source>
</evidence>
<reference evidence="2 3" key="1">
    <citation type="journal article" date="2020" name="IScience">
        <title>Genome Sequencing of the Endangered Kingdonia uniflora (Circaeasteraceae, Ranunculales) Reveals Potential Mechanisms of Evolutionary Specialization.</title>
        <authorList>
            <person name="Sun Y."/>
            <person name="Deng T."/>
            <person name="Zhang A."/>
            <person name="Moore M.J."/>
            <person name="Landis J.B."/>
            <person name="Lin N."/>
            <person name="Zhang H."/>
            <person name="Zhang X."/>
            <person name="Huang J."/>
            <person name="Zhang X."/>
            <person name="Sun H."/>
            <person name="Wang H."/>
        </authorList>
    </citation>
    <scope>NUCLEOTIDE SEQUENCE [LARGE SCALE GENOMIC DNA]</scope>
    <source>
        <strain evidence="2">TB1705</strain>
        <tissue evidence="2">Leaf</tissue>
    </source>
</reference>
<feature type="compositionally biased region" description="Basic and acidic residues" evidence="1">
    <location>
        <begin position="75"/>
        <end position="88"/>
    </location>
</feature>
<dbReference type="PANTHER" id="PTHR34194:SF2">
    <property type="entry name" value="F14J8.16 PROTEIN"/>
    <property type="match status" value="1"/>
</dbReference>
<protein>
    <submittedName>
        <fullName evidence="2">Uncharacterized protein</fullName>
    </submittedName>
</protein>
<feature type="region of interest" description="Disordered" evidence="1">
    <location>
        <begin position="41"/>
        <end position="109"/>
    </location>
</feature>
<dbReference type="OrthoDB" id="298344at2759"/>
<feature type="region of interest" description="Disordered" evidence="1">
    <location>
        <begin position="148"/>
        <end position="169"/>
    </location>
</feature>
<feature type="compositionally biased region" description="Basic and acidic residues" evidence="1">
    <location>
        <begin position="1"/>
        <end position="20"/>
    </location>
</feature>
<dbReference type="EMBL" id="JACGCM010001883">
    <property type="protein sequence ID" value="KAF6147706.1"/>
    <property type="molecule type" value="Genomic_DNA"/>
</dbReference>
<evidence type="ECO:0000313" key="2">
    <source>
        <dbReference type="EMBL" id="KAF6147706.1"/>
    </source>
</evidence>
<sequence length="505" mass="57056">MKKREPPQEEDRKKIFENRRQNCNFFKYSEKPKPLIFANYQDYLANNPNPNPNPNSNSISNHGDGDGDEIVFADSKPKPNNKRDRSRVFADSNPNPDSMELDEEEEEPDPEYTLFLKNLKEDESSYVLKVRGETGADIELEYEHLDSVDPNEEDPISISEGNGDDTRSLNCEDLDGSEDLMRFSGGLSSGFLSECKRKSSTPTDMYYYDFLRNLRVSDDDQLVYECGDQVVRYDEDRGNTSNSGGFHSKVGKHKKKLEVDESYDLFLSAVRIHGGKLIYEHGDTIVKYEDDSETWTDSEQSASEMDEDQCVSLQSPSGDNALSKYEEDLNKKLRRKFNEMEFCKLMKLAKLRKKKEQMRVLRGRNVSCPTKNKSYSYLEYHPDQTLAGKNTDTQFTAKLIAAVVSDCRSSGAATVNITTSPSKAAIDLSSSVVACTFASVTTAVTTVKSCCFVTRISAVLQCYPGSGNNESWYCSGNIFPNIYESSPNYFIDGIPLQVDDYPDEH</sequence>
<keyword evidence="3" id="KW-1185">Reference proteome</keyword>
<feature type="compositionally biased region" description="Acidic residues" evidence="1">
    <location>
        <begin position="99"/>
        <end position="109"/>
    </location>
</feature>
<name>A0A7J7LYI3_9MAGN</name>
<comment type="caution">
    <text evidence="2">The sequence shown here is derived from an EMBL/GenBank/DDBJ whole genome shotgun (WGS) entry which is preliminary data.</text>
</comment>
<proteinExistence type="predicted"/>
<gene>
    <name evidence="2" type="ORF">GIB67_003037</name>
</gene>
<dbReference type="AlphaFoldDB" id="A0A7J7LYI3"/>
<accession>A0A7J7LYI3</accession>
<evidence type="ECO:0000256" key="1">
    <source>
        <dbReference type="SAM" id="MobiDB-lite"/>
    </source>
</evidence>
<dbReference type="Proteomes" id="UP000541444">
    <property type="component" value="Unassembled WGS sequence"/>
</dbReference>
<dbReference type="PANTHER" id="PTHR34194">
    <property type="entry name" value="F14J8.16 PROTEIN"/>
    <property type="match status" value="1"/>
</dbReference>